<keyword evidence="3" id="KW-0813">Transport</keyword>
<dbReference type="EMBL" id="JADEWZ010000035">
    <property type="protein sequence ID" value="MBE9118005.1"/>
    <property type="molecule type" value="Genomic_DNA"/>
</dbReference>
<evidence type="ECO:0000256" key="5">
    <source>
        <dbReference type="SAM" id="SignalP"/>
    </source>
</evidence>
<dbReference type="PANTHER" id="PTHR30532:SF24">
    <property type="entry name" value="FERRIC ENTEROBACTIN-BINDING PERIPLASMIC PROTEIN FEPB"/>
    <property type="match status" value="1"/>
</dbReference>
<accession>A0A8J7JDM6</accession>
<name>A0A8J7JDM6_9CYAN</name>
<dbReference type="Gene3D" id="3.40.50.1980">
    <property type="entry name" value="Nitrogenase molybdenum iron protein domain"/>
    <property type="match status" value="2"/>
</dbReference>
<feature type="signal peptide" evidence="5">
    <location>
        <begin position="1"/>
        <end position="19"/>
    </location>
</feature>
<dbReference type="GO" id="GO:1901678">
    <property type="term" value="P:iron coordination entity transport"/>
    <property type="evidence" value="ECO:0007669"/>
    <property type="project" value="UniProtKB-ARBA"/>
</dbReference>
<feature type="domain" description="Fe/B12 periplasmic-binding" evidence="6">
    <location>
        <begin position="56"/>
        <end position="344"/>
    </location>
</feature>
<feature type="chain" id="PRO_5035199248" evidence="5">
    <location>
        <begin position="20"/>
        <end position="344"/>
    </location>
</feature>
<sequence length="344" mass="37408">MRLRNIRLFAMAIATVLIATSCGGTGNSPQSASPDADCRVIKHEAGKTEVCGQPENVVVLGPNVLELLLALGVQPAGFADQMAFHQGKYDNPSQQIPYLGDRVKSQPANVGLTYTPSIEAILNTQPDLIVGSQWLEKEYGNLSEIAPTLLLEWFDVEGNLQAIAQALGRPELAEGAIAKRQEKIANARKKLAPAVKTNPKVLMLTASNLQEMVLITEGNSFCGSLMKDLGFELIYPPGIDRQDANLRPPLSLEVLPQFNEADSAIVLGYNFKDSSQLEGMEDFQERQLSGIEKSWQENAIAQSLDASKAGRVYFIPAYLCLGLPGPIGTELYLKELETQLLPSQ</sequence>
<dbReference type="InterPro" id="IPR051313">
    <property type="entry name" value="Bact_iron-sidero_bind"/>
</dbReference>
<evidence type="ECO:0000313" key="7">
    <source>
        <dbReference type="EMBL" id="MBE9118005.1"/>
    </source>
</evidence>
<dbReference type="SUPFAM" id="SSF53807">
    <property type="entry name" value="Helical backbone' metal receptor"/>
    <property type="match status" value="1"/>
</dbReference>
<dbReference type="PROSITE" id="PS50983">
    <property type="entry name" value="FE_B12_PBP"/>
    <property type="match status" value="1"/>
</dbReference>
<evidence type="ECO:0000256" key="2">
    <source>
        <dbReference type="ARBA" id="ARBA00008814"/>
    </source>
</evidence>
<reference evidence="7" key="1">
    <citation type="submission" date="2020-10" db="EMBL/GenBank/DDBJ databases">
        <authorList>
            <person name="Castelo-Branco R."/>
            <person name="Eusebio N."/>
            <person name="Adriana R."/>
            <person name="Vieira A."/>
            <person name="Brugerolle De Fraissinette N."/>
            <person name="Rezende De Castro R."/>
            <person name="Schneider M.P."/>
            <person name="Vasconcelos V."/>
            <person name="Leao P.N."/>
        </authorList>
    </citation>
    <scope>NUCLEOTIDE SEQUENCE</scope>
    <source>
        <strain evidence="7">LEGE 07157</strain>
    </source>
</reference>
<proteinExistence type="inferred from homology"/>
<dbReference type="Pfam" id="PF01497">
    <property type="entry name" value="Peripla_BP_2"/>
    <property type="match status" value="1"/>
</dbReference>
<keyword evidence="4 5" id="KW-0732">Signal</keyword>
<dbReference type="PANTHER" id="PTHR30532">
    <property type="entry name" value="IRON III DICITRATE-BINDING PERIPLASMIC PROTEIN"/>
    <property type="match status" value="1"/>
</dbReference>
<evidence type="ECO:0000259" key="6">
    <source>
        <dbReference type="PROSITE" id="PS50983"/>
    </source>
</evidence>
<gene>
    <name evidence="7" type="ORF">IQ249_19075</name>
</gene>
<evidence type="ECO:0000256" key="1">
    <source>
        <dbReference type="ARBA" id="ARBA00004196"/>
    </source>
</evidence>
<comment type="subcellular location">
    <subcellularLocation>
        <location evidence="1">Cell envelope</location>
    </subcellularLocation>
</comment>
<protein>
    <submittedName>
        <fullName evidence="7">Iron-siderophore ABC transporter substrate-binding protein</fullName>
    </submittedName>
</protein>
<comment type="similarity">
    <text evidence="2">Belongs to the bacterial solute-binding protein 8 family.</text>
</comment>
<dbReference type="GO" id="GO:0030288">
    <property type="term" value="C:outer membrane-bounded periplasmic space"/>
    <property type="evidence" value="ECO:0007669"/>
    <property type="project" value="TreeGrafter"/>
</dbReference>
<dbReference type="PROSITE" id="PS51257">
    <property type="entry name" value="PROKAR_LIPOPROTEIN"/>
    <property type="match status" value="1"/>
</dbReference>
<evidence type="ECO:0000256" key="4">
    <source>
        <dbReference type="ARBA" id="ARBA00022729"/>
    </source>
</evidence>
<dbReference type="CDD" id="cd01146">
    <property type="entry name" value="FhuD"/>
    <property type="match status" value="1"/>
</dbReference>
<evidence type="ECO:0000256" key="3">
    <source>
        <dbReference type="ARBA" id="ARBA00022448"/>
    </source>
</evidence>
<evidence type="ECO:0000313" key="8">
    <source>
        <dbReference type="Proteomes" id="UP000654482"/>
    </source>
</evidence>
<comment type="caution">
    <text evidence="7">The sequence shown here is derived from an EMBL/GenBank/DDBJ whole genome shotgun (WGS) entry which is preliminary data.</text>
</comment>
<organism evidence="7 8">
    <name type="scientific">Lusitaniella coriacea LEGE 07157</name>
    <dbReference type="NCBI Taxonomy" id="945747"/>
    <lineage>
        <taxon>Bacteria</taxon>
        <taxon>Bacillati</taxon>
        <taxon>Cyanobacteriota</taxon>
        <taxon>Cyanophyceae</taxon>
        <taxon>Spirulinales</taxon>
        <taxon>Lusitaniellaceae</taxon>
        <taxon>Lusitaniella</taxon>
    </lineage>
</organism>
<dbReference type="InterPro" id="IPR002491">
    <property type="entry name" value="ABC_transptr_periplasmic_BD"/>
</dbReference>
<dbReference type="Proteomes" id="UP000654482">
    <property type="component" value="Unassembled WGS sequence"/>
</dbReference>
<dbReference type="AlphaFoldDB" id="A0A8J7JDM6"/>
<keyword evidence="8" id="KW-1185">Reference proteome</keyword>